<dbReference type="GO" id="GO:0003723">
    <property type="term" value="F:RNA binding"/>
    <property type="evidence" value="ECO:0007669"/>
    <property type="project" value="TreeGrafter"/>
</dbReference>
<feature type="region of interest" description="Disordered" evidence="4">
    <location>
        <begin position="1"/>
        <end position="162"/>
    </location>
</feature>
<dbReference type="PANTHER" id="PTHR12718:SF2">
    <property type="entry name" value="SPLICEOSOME-ASSOCIATED PROTEIN CWC15 HOMOLOG"/>
    <property type="match status" value="1"/>
</dbReference>
<dbReference type="PANTHER" id="PTHR12718">
    <property type="entry name" value="CELL CYCLE CONTROL PROTEIN CWF15"/>
    <property type="match status" value="1"/>
</dbReference>
<evidence type="ECO:0000313" key="6">
    <source>
        <dbReference type="Proteomes" id="UP001497382"/>
    </source>
</evidence>
<keyword evidence="6" id="KW-1185">Reference proteome</keyword>
<dbReference type="GO" id="GO:0071013">
    <property type="term" value="C:catalytic step 2 spliceosome"/>
    <property type="evidence" value="ECO:0007669"/>
    <property type="project" value="TreeGrafter"/>
</dbReference>
<evidence type="ECO:0000256" key="3">
    <source>
        <dbReference type="ARBA" id="ARBA00023187"/>
    </source>
</evidence>
<dbReference type="AlphaFoldDB" id="A0AAV2BKB7"/>
<dbReference type="GO" id="GO:0045292">
    <property type="term" value="P:mRNA cis splicing, via spliceosome"/>
    <property type="evidence" value="ECO:0007669"/>
    <property type="project" value="TreeGrafter"/>
</dbReference>
<evidence type="ECO:0000256" key="4">
    <source>
        <dbReference type="SAM" id="MobiDB-lite"/>
    </source>
</evidence>
<comment type="caution">
    <text evidence="5">The sequence shown here is derived from an EMBL/GenBank/DDBJ whole genome shotgun (WGS) entry which is preliminary data.</text>
</comment>
<feature type="compositionally biased region" description="Basic and acidic residues" evidence="4">
    <location>
        <begin position="52"/>
        <end position="78"/>
    </location>
</feature>
<feature type="compositionally biased region" description="Basic and acidic residues" evidence="4">
    <location>
        <begin position="137"/>
        <end position="162"/>
    </location>
</feature>
<organism evidence="5 6">
    <name type="scientific">Larinioides sclopetarius</name>
    <dbReference type="NCBI Taxonomy" id="280406"/>
    <lineage>
        <taxon>Eukaryota</taxon>
        <taxon>Metazoa</taxon>
        <taxon>Ecdysozoa</taxon>
        <taxon>Arthropoda</taxon>
        <taxon>Chelicerata</taxon>
        <taxon>Arachnida</taxon>
        <taxon>Araneae</taxon>
        <taxon>Araneomorphae</taxon>
        <taxon>Entelegynae</taxon>
        <taxon>Araneoidea</taxon>
        <taxon>Araneidae</taxon>
        <taxon>Larinioides</taxon>
    </lineage>
</organism>
<keyword evidence="2" id="KW-0507">mRNA processing</keyword>
<reference evidence="5 6" key="1">
    <citation type="submission" date="2024-04" db="EMBL/GenBank/DDBJ databases">
        <authorList>
            <person name="Rising A."/>
            <person name="Reimegard J."/>
            <person name="Sonavane S."/>
            <person name="Akerstrom W."/>
            <person name="Nylinder S."/>
            <person name="Hedman E."/>
            <person name="Kallberg Y."/>
        </authorList>
    </citation>
    <scope>NUCLEOTIDE SEQUENCE [LARGE SCALE GENOMIC DNA]</scope>
</reference>
<feature type="compositionally biased region" description="Acidic residues" evidence="4">
    <location>
        <begin position="107"/>
        <end position="129"/>
    </location>
</feature>
<dbReference type="InterPro" id="IPR006973">
    <property type="entry name" value="Cwf_Cwc_15"/>
</dbReference>
<protein>
    <recommendedName>
        <fullName evidence="7">Spliceosome-associated protein CWC15 homolog</fullName>
    </recommendedName>
</protein>
<sequence>MTTAARPTFEPARGGGGRGEKDLSALSKQYSSRDLPGHTKLKYRQTGQGTSEELKNKDFRRELEEKERIASHERDGKRSSRVFLISDTGSSSAKKSRLDQLPAANLDADDPLDDVSLDDESDDSDEDNTAELMAELNRIKKERAQEEARREAERKAQEEKIRTENILSGNPLLNNKPVEFKVKRRWDDDVVFKNCAIEEPDRKEKPFINDTLRSSFHKKFMEKYVK</sequence>
<dbReference type="EMBL" id="CAXIEN010000395">
    <property type="protein sequence ID" value="CAL1296412.1"/>
    <property type="molecule type" value="Genomic_DNA"/>
</dbReference>
<evidence type="ECO:0008006" key="7">
    <source>
        <dbReference type="Google" id="ProtNLM"/>
    </source>
</evidence>
<gene>
    <name evidence="5" type="ORF">LARSCL_LOCUS19774</name>
</gene>
<name>A0AAV2BKB7_9ARAC</name>
<comment type="similarity">
    <text evidence="1">Belongs to the CWC15 family.</text>
</comment>
<keyword evidence="3" id="KW-0508">mRNA splicing</keyword>
<evidence type="ECO:0000313" key="5">
    <source>
        <dbReference type="EMBL" id="CAL1296412.1"/>
    </source>
</evidence>
<dbReference type="Proteomes" id="UP001497382">
    <property type="component" value="Unassembled WGS sequence"/>
</dbReference>
<accession>A0AAV2BKB7</accession>
<evidence type="ECO:0000256" key="2">
    <source>
        <dbReference type="ARBA" id="ARBA00022664"/>
    </source>
</evidence>
<dbReference type="Pfam" id="PF04889">
    <property type="entry name" value="Cwf_Cwc_15"/>
    <property type="match status" value="1"/>
</dbReference>
<proteinExistence type="inferred from homology"/>
<evidence type="ECO:0000256" key="1">
    <source>
        <dbReference type="ARBA" id="ARBA00006644"/>
    </source>
</evidence>